<dbReference type="Pfam" id="PF01266">
    <property type="entry name" value="DAO"/>
    <property type="match status" value="1"/>
</dbReference>
<keyword evidence="3 10" id="KW-0285">Flavoprotein</keyword>
<sequence>MPERIEWLADGTAGGSPYSPRFGDRYRSELGGLDQAREVFLKGCGLPAAWANQPQWCVLETGFGLGLNFLVTWAAWKADPLRPRLLHFVSTEAFPASAADVLRSAQTHPELLPFAQELQAQLWGLLPGFHRLVFEGGQLLLTLCIGDAKAMLREQSFEADSVYLDGFSPQRNPDIWDLHTFKAVARCCRRGTRVATWTVARSVRDALTQAGFVVKKVPGIPPKRDNLQGDYNPAWEPRKTRAAPVRQAASRCLVIGAGLAGAAVAASLARRGWQVLVLDAAATPAAGASGLPAGVMAPHVSPDDSQLSRLSRSGIRASLQQAGALLQAGQDWSPTGVLEHGVEHARKLPAALQQGRDLSEAAHDWTRPASAEQLASCGLPPETPALWHVQAGWIKPASLVKAWLATPGVEWRGNAKVTQLTHRSGSWQALDAAGQALASADLLVLAAGHASRALAVTAGQPSVPALQAIRGQMSWALHGPCTAQALPAFPVNGHGSLIPAFPHEEGLAWITGGTFERDKASADIRPEDGQLNFSKLQALLPKTAQGLANQFEGGEIQAWAGVRCATPSRLPALGPLQAPNLWLCSGMGSRGLSFAALCAELLAAQLHAEPLPLEQRLADALLPQHALPAQGPAA</sequence>
<keyword evidence="1 10" id="KW-0963">Cytoplasm</keyword>
<comment type="cofactor">
    <cofactor evidence="10">
        <name>FAD</name>
        <dbReference type="ChEBI" id="CHEBI:57692"/>
    </cofactor>
</comment>
<comment type="similarity">
    <text evidence="10">In the N-terminal section; belongs to the methyltransferase superfamily. tRNA (mnm(5)s(2)U34)-methyltransferase family.</text>
</comment>
<dbReference type="EC" id="1.5.-.-" evidence="10"/>
<dbReference type="NCBIfam" id="TIGR03197">
    <property type="entry name" value="MnmC_Cterm"/>
    <property type="match status" value="1"/>
</dbReference>
<evidence type="ECO:0000256" key="8">
    <source>
        <dbReference type="ARBA" id="ARBA00023002"/>
    </source>
</evidence>
<evidence type="ECO:0000256" key="10">
    <source>
        <dbReference type="HAMAP-Rule" id="MF_01102"/>
    </source>
</evidence>
<proteinExistence type="inferred from homology"/>
<gene>
    <name evidence="10 13" type="primary">mnmC</name>
    <name evidence="13" type="ORF">ACFPP7_19580</name>
</gene>
<evidence type="ECO:0000256" key="2">
    <source>
        <dbReference type="ARBA" id="ARBA00022603"/>
    </source>
</evidence>
<accession>A0ABW0QE84</accession>
<feature type="region of interest" description="FAD-dependent cmnm(5)s(2)U34 oxidoreductase" evidence="10">
    <location>
        <begin position="255"/>
        <end position="634"/>
    </location>
</feature>
<feature type="region of interest" description="tRNA (mnm(5)s(2)U34)-methyltransferase" evidence="10">
    <location>
        <begin position="1"/>
        <end position="232"/>
    </location>
</feature>
<dbReference type="InterPro" id="IPR047785">
    <property type="entry name" value="tRNA_MNMC2"/>
</dbReference>
<evidence type="ECO:0000256" key="3">
    <source>
        <dbReference type="ARBA" id="ARBA00022630"/>
    </source>
</evidence>
<feature type="domain" description="FAD dependent oxidoreductase" evidence="11">
    <location>
        <begin position="252"/>
        <end position="604"/>
    </location>
</feature>
<comment type="caution">
    <text evidence="13">The sequence shown here is derived from an EMBL/GenBank/DDBJ whole genome shotgun (WGS) entry which is preliminary data.</text>
</comment>
<dbReference type="NCBIfam" id="NF033855">
    <property type="entry name" value="tRNA_MNMC2"/>
    <property type="match status" value="1"/>
</dbReference>
<dbReference type="InterPro" id="IPR029063">
    <property type="entry name" value="SAM-dependent_MTases_sf"/>
</dbReference>
<reference evidence="14" key="1">
    <citation type="journal article" date="2019" name="Int. J. Syst. Evol. Microbiol.">
        <title>The Global Catalogue of Microorganisms (GCM) 10K type strain sequencing project: providing services to taxonomists for standard genome sequencing and annotation.</title>
        <authorList>
            <consortium name="The Broad Institute Genomics Platform"/>
            <consortium name="The Broad Institute Genome Sequencing Center for Infectious Disease"/>
            <person name="Wu L."/>
            <person name="Ma J."/>
        </authorList>
    </citation>
    <scope>NUCLEOTIDE SEQUENCE [LARGE SCALE GENOMIC DNA]</scope>
    <source>
        <strain evidence="14">CGMCC 4.7277</strain>
    </source>
</reference>
<evidence type="ECO:0000313" key="13">
    <source>
        <dbReference type="EMBL" id="MFC5523095.1"/>
    </source>
</evidence>
<evidence type="ECO:0000256" key="4">
    <source>
        <dbReference type="ARBA" id="ARBA00022679"/>
    </source>
</evidence>
<evidence type="ECO:0000259" key="12">
    <source>
        <dbReference type="Pfam" id="PF05430"/>
    </source>
</evidence>
<organism evidence="13 14">
    <name type="scientific">Polaromonas jejuensis</name>
    <dbReference type="NCBI Taxonomy" id="457502"/>
    <lineage>
        <taxon>Bacteria</taxon>
        <taxon>Pseudomonadati</taxon>
        <taxon>Pseudomonadota</taxon>
        <taxon>Betaproteobacteria</taxon>
        <taxon>Burkholderiales</taxon>
        <taxon>Comamonadaceae</taxon>
        <taxon>Polaromonas</taxon>
    </lineage>
</organism>
<evidence type="ECO:0000256" key="1">
    <source>
        <dbReference type="ARBA" id="ARBA00022490"/>
    </source>
</evidence>
<comment type="subcellular location">
    <subcellularLocation>
        <location evidence="10">Cytoplasm</location>
    </subcellularLocation>
</comment>
<keyword evidence="4 10" id="KW-0808">Transferase</keyword>
<dbReference type="InterPro" id="IPR008471">
    <property type="entry name" value="MnmC-like_methylTransf"/>
</dbReference>
<keyword evidence="9 10" id="KW-0511">Multifunctional enzyme</keyword>
<comment type="similarity">
    <text evidence="10">In the C-terminal section; belongs to the DAO family.</text>
</comment>
<evidence type="ECO:0000256" key="6">
    <source>
        <dbReference type="ARBA" id="ARBA00022694"/>
    </source>
</evidence>
<dbReference type="EMBL" id="JBHSMX010000062">
    <property type="protein sequence ID" value="MFC5523095.1"/>
    <property type="molecule type" value="Genomic_DNA"/>
</dbReference>
<dbReference type="InterPro" id="IPR036188">
    <property type="entry name" value="FAD/NAD-bd_sf"/>
</dbReference>
<protein>
    <recommendedName>
        <fullName evidence="10">tRNA 5-methylaminomethyl-2-thiouridine biosynthesis bifunctional protein MnmC</fullName>
        <shortName evidence="10">tRNA mnm(5)s(2)U biosynthesis bifunctional protein</shortName>
    </recommendedName>
    <domain>
        <recommendedName>
            <fullName evidence="10">tRNA (mnm(5)s(2)U34)-methyltransferase</fullName>
            <ecNumber evidence="10">2.1.1.61</ecNumber>
        </recommendedName>
    </domain>
    <domain>
        <recommendedName>
            <fullName evidence="10">FAD-dependent cmnm(5)s(2)U34 oxidoreductase</fullName>
            <ecNumber evidence="10">1.5.-.-</ecNumber>
        </recommendedName>
    </domain>
</protein>
<evidence type="ECO:0000313" key="14">
    <source>
        <dbReference type="Proteomes" id="UP001596084"/>
    </source>
</evidence>
<dbReference type="InterPro" id="IPR006076">
    <property type="entry name" value="FAD-dep_OxRdtase"/>
</dbReference>
<dbReference type="InterPro" id="IPR023032">
    <property type="entry name" value="tRNA_MAMT_biosynth_bifunc_MnmC"/>
</dbReference>
<keyword evidence="6 10" id="KW-0819">tRNA processing</keyword>
<comment type="function">
    <text evidence="10">Catalyzes the last two steps in the biosynthesis of 5-methylaminomethyl-2-thiouridine (mnm(5)s(2)U) at the wobble position (U34) in tRNA. Catalyzes the FAD-dependent demodification of cmnm(5)s(2)U34 to nm(5)s(2)U34, followed by the transfer of a methyl group from S-adenosyl-L-methionine to nm(5)s(2)U34, to form mnm(5)s(2)U34.</text>
</comment>
<keyword evidence="14" id="KW-1185">Reference proteome</keyword>
<dbReference type="InterPro" id="IPR017610">
    <property type="entry name" value="tRNA_S-uridine_synth_MnmC_C"/>
</dbReference>
<dbReference type="Gene3D" id="3.30.9.10">
    <property type="entry name" value="D-Amino Acid Oxidase, subunit A, domain 2"/>
    <property type="match status" value="1"/>
</dbReference>
<dbReference type="Pfam" id="PF05430">
    <property type="entry name" value="Methyltransf_30"/>
    <property type="match status" value="1"/>
</dbReference>
<feature type="domain" description="MnmC-like methyltransferase" evidence="12">
    <location>
        <begin position="110"/>
        <end position="230"/>
    </location>
</feature>
<dbReference type="PANTHER" id="PTHR13847:SF283">
    <property type="entry name" value="TRNA 5-METHYLAMINOMETHYL-2-THIOURIDINE BIOSYNTHESIS BIFUNCTIONAL PROTEIN MNMC"/>
    <property type="match status" value="1"/>
</dbReference>
<evidence type="ECO:0000259" key="11">
    <source>
        <dbReference type="Pfam" id="PF01266"/>
    </source>
</evidence>
<keyword evidence="5 10" id="KW-0949">S-adenosyl-L-methionine</keyword>
<name>A0ABW0QE84_9BURK</name>
<dbReference type="SUPFAM" id="SSF51905">
    <property type="entry name" value="FAD/NAD(P)-binding domain"/>
    <property type="match status" value="1"/>
</dbReference>
<evidence type="ECO:0000256" key="5">
    <source>
        <dbReference type="ARBA" id="ARBA00022691"/>
    </source>
</evidence>
<dbReference type="Gene3D" id="3.50.50.60">
    <property type="entry name" value="FAD/NAD(P)-binding domain"/>
    <property type="match status" value="1"/>
</dbReference>
<comment type="catalytic activity">
    <reaction evidence="10">
        <text>5-aminomethyl-2-thiouridine(34) in tRNA + S-adenosyl-L-methionine = 5-methylaminomethyl-2-thiouridine(34) in tRNA + S-adenosyl-L-homocysteine + H(+)</text>
        <dbReference type="Rhea" id="RHEA:19569"/>
        <dbReference type="Rhea" id="RHEA-COMP:10195"/>
        <dbReference type="Rhea" id="RHEA-COMP:10197"/>
        <dbReference type="ChEBI" id="CHEBI:15378"/>
        <dbReference type="ChEBI" id="CHEBI:57856"/>
        <dbReference type="ChEBI" id="CHEBI:59789"/>
        <dbReference type="ChEBI" id="CHEBI:74454"/>
        <dbReference type="ChEBI" id="CHEBI:74455"/>
        <dbReference type="EC" id="2.1.1.61"/>
    </reaction>
</comment>
<dbReference type="Proteomes" id="UP001596084">
    <property type="component" value="Unassembled WGS sequence"/>
</dbReference>
<dbReference type="HAMAP" id="MF_01102">
    <property type="entry name" value="MnmC"/>
    <property type="match status" value="1"/>
</dbReference>
<dbReference type="EC" id="2.1.1.61" evidence="10"/>
<evidence type="ECO:0000256" key="7">
    <source>
        <dbReference type="ARBA" id="ARBA00022827"/>
    </source>
</evidence>
<evidence type="ECO:0000256" key="9">
    <source>
        <dbReference type="ARBA" id="ARBA00023268"/>
    </source>
</evidence>
<dbReference type="GO" id="GO:0004808">
    <property type="term" value="F:tRNA (5-methylaminomethyl-2-thiouridylate)(34)-methyltransferase activity"/>
    <property type="evidence" value="ECO:0007669"/>
    <property type="project" value="UniProtKB-EC"/>
</dbReference>
<keyword evidence="2 10" id="KW-0489">Methyltransferase</keyword>
<keyword evidence="8 10" id="KW-0560">Oxidoreductase</keyword>
<dbReference type="Gene3D" id="3.40.50.150">
    <property type="entry name" value="Vaccinia Virus protein VP39"/>
    <property type="match status" value="1"/>
</dbReference>
<dbReference type="RefSeq" id="WP_068835002.1">
    <property type="nucleotide sequence ID" value="NZ_JBHSMX010000062.1"/>
</dbReference>
<keyword evidence="7 10" id="KW-0274">FAD</keyword>
<dbReference type="PANTHER" id="PTHR13847">
    <property type="entry name" value="SARCOSINE DEHYDROGENASE-RELATED"/>
    <property type="match status" value="1"/>
</dbReference>
<dbReference type="GO" id="GO:0032259">
    <property type="term" value="P:methylation"/>
    <property type="evidence" value="ECO:0007669"/>
    <property type="project" value="UniProtKB-KW"/>
</dbReference>